<dbReference type="PANTHER" id="PTHR33387">
    <property type="entry name" value="RMLC-LIKE JELLY ROLL FOLD PROTEIN"/>
    <property type="match status" value="1"/>
</dbReference>
<dbReference type="Proteomes" id="UP000256310">
    <property type="component" value="Unassembled WGS sequence"/>
</dbReference>
<dbReference type="InterPro" id="IPR009327">
    <property type="entry name" value="Cupin_DUF985"/>
</dbReference>
<organism evidence="2 3">
    <name type="scientific">Parasphingopyxis lamellibrachiae</name>
    <dbReference type="NCBI Taxonomy" id="680125"/>
    <lineage>
        <taxon>Bacteria</taxon>
        <taxon>Pseudomonadati</taxon>
        <taxon>Pseudomonadota</taxon>
        <taxon>Alphaproteobacteria</taxon>
        <taxon>Sphingomonadales</taxon>
        <taxon>Sphingomonadaceae</taxon>
        <taxon>Parasphingopyxis</taxon>
    </lineage>
</organism>
<name>A0A3D9FGR6_9SPHN</name>
<dbReference type="SUPFAM" id="SSF51182">
    <property type="entry name" value="RmlC-like cupins"/>
    <property type="match status" value="1"/>
</dbReference>
<dbReference type="InterPro" id="IPR011051">
    <property type="entry name" value="RmlC_Cupin_sf"/>
</dbReference>
<dbReference type="CDD" id="cd06121">
    <property type="entry name" value="cupin_YML079wp"/>
    <property type="match status" value="1"/>
</dbReference>
<evidence type="ECO:0000313" key="3">
    <source>
        <dbReference type="Proteomes" id="UP000256310"/>
    </source>
</evidence>
<keyword evidence="3" id="KW-1185">Reference proteome</keyword>
<dbReference type="RefSeq" id="WP_245953782.1">
    <property type="nucleotide sequence ID" value="NZ_QRDP01000004.1"/>
</dbReference>
<dbReference type="Pfam" id="PF06172">
    <property type="entry name" value="Cupin_5"/>
    <property type="match status" value="1"/>
</dbReference>
<reference evidence="2 3" key="1">
    <citation type="submission" date="2018-07" db="EMBL/GenBank/DDBJ databases">
        <title>Genomic Encyclopedia of Type Strains, Phase IV (KMG-IV): sequencing the most valuable type-strain genomes for metagenomic binning, comparative biology and taxonomic classification.</title>
        <authorList>
            <person name="Goeker M."/>
        </authorList>
    </citation>
    <scope>NUCLEOTIDE SEQUENCE [LARGE SCALE GENOMIC DNA]</scope>
    <source>
        <strain evidence="2 3">DSM 26725</strain>
    </source>
</reference>
<evidence type="ECO:0000259" key="1">
    <source>
        <dbReference type="Pfam" id="PF06172"/>
    </source>
</evidence>
<dbReference type="InterPro" id="IPR014710">
    <property type="entry name" value="RmlC-like_jellyroll"/>
</dbReference>
<dbReference type="EMBL" id="QRDP01000004">
    <property type="protein sequence ID" value="RED16828.1"/>
    <property type="molecule type" value="Genomic_DNA"/>
</dbReference>
<protein>
    <recommendedName>
        <fullName evidence="1">DUF985 domain-containing protein</fullName>
    </recommendedName>
</protein>
<dbReference type="Gene3D" id="2.60.120.10">
    <property type="entry name" value="Jelly Rolls"/>
    <property type="match status" value="1"/>
</dbReference>
<sequence length="152" mass="16160">MNEAPMNDRARQICDTLALHPHPEGGWYKETWRAEAGDGERAGGTAIHFLLAAGERSHWHKVDAAEIWLWHGGDPLALSLAETDTGPERTILMGGDIGAGQAPQAVVPTGHWQAAEPASDAAGYVLVSCIVVPGFEFAGFTLAPEGWTPAKP</sequence>
<feature type="domain" description="DUF985" evidence="1">
    <location>
        <begin position="12"/>
        <end position="143"/>
    </location>
</feature>
<evidence type="ECO:0000313" key="2">
    <source>
        <dbReference type="EMBL" id="RED16828.1"/>
    </source>
</evidence>
<dbReference type="PANTHER" id="PTHR33387:SF3">
    <property type="entry name" value="DUF985 DOMAIN-CONTAINING PROTEIN"/>
    <property type="match status" value="1"/>
</dbReference>
<proteinExistence type="predicted"/>
<accession>A0A3D9FGR6</accession>
<comment type="caution">
    <text evidence="2">The sequence shown here is derived from an EMBL/GenBank/DDBJ whole genome shotgun (WGS) entry which is preliminary data.</text>
</comment>
<dbReference type="InterPro" id="IPR039935">
    <property type="entry name" value="YML079W-like"/>
</dbReference>
<gene>
    <name evidence="2" type="ORF">DFR46_1860</name>
</gene>
<dbReference type="AlphaFoldDB" id="A0A3D9FGR6"/>